<dbReference type="EMBL" id="LGUA01001036">
    <property type="protein sequence ID" value="OAX79399.1"/>
    <property type="molecule type" value="Genomic_DNA"/>
</dbReference>
<gene>
    <name evidence="2" type="ORF">ACJ72_06282</name>
</gene>
<dbReference type="STRING" id="1658172.A0A1B7NRI5"/>
<dbReference type="InterPro" id="IPR052706">
    <property type="entry name" value="Membrane-Transporter-like"/>
</dbReference>
<sequence>MLGSDDPNSPRFLEVFQSQPHILSPDTLLNSPRGHYLDQVATTTLREEQANPLSNNTISQKWSSFQQPLPLLLQTFQGLTQENEDFWFPACMYFTREAFPADSILYREGEEATNFYLLESGMLRAEYQAPQGSYVELIVAGRPCGELPFFGETPRTATVKAEGDGAVVWRLGIEQWKELRQNEPVLAQEFMKICFKLTSERMENITA</sequence>
<accession>A0A1B7NRI5</accession>
<organism evidence="2 3">
    <name type="scientific">Emergomyces africanus</name>
    <dbReference type="NCBI Taxonomy" id="1955775"/>
    <lineage>
        <taxon>Eukaryota</taxon>
        <taxon>Fungi</taxon>
        <taxon>Dikarya</taxon>
        <taxon>Ascomycota</taxon>
        <taxon>Pezizomycotina</taxon>
        <taxon>Eurotiomycetes</taxon>
        <taxon>Eurotiomycetidae</taxon>
        <taxon>Onygenales</taxon>
        <taxon>Ajellomycetaceae</taxon>
        <taxon>Emergomyces</taxon>
    </lineage>
</organism>
<dbReference type="InterPro" id="IPR018490">
    <property type="entry name" value="cNMP-bd_dom_sf"/>
</dbReference>
<dbReference type="CDD" id="cd00038">
    <property type="entry name" value="CAP_ED"/>
    <property type="match status" value="1"/>
</dbReference>
<name>A0A1B7NRI5_9EURO</name>
<evidence type="ECO:0000313" key="3">
    <source>
        <dbReference type="Proteomes" id="UP000091918"/>
    </source>
</evidence>
<dbReference type="PROSITE" id="PS50042">
    <property type="entry name" value="CNMP_BINDING_3"/>
    <property type="match status" value="1"/>
</dbReference>
<reference evidence="2 3" key="1">
    <citation type="submission" date="2015-07" db="EMBL/GenBank/DDBJ databases">
        <title>Emmonsia species relationships and genome sequence.</title>
        <authorList>
            <person name="Cuomo C.A."/>
            <person name="Schwartz I.S."/>
            <person name="Kenyon C."/>
            <person name="de Hoog G.S."/>
            <person name="Govender N.P."/>
            <person name="Botha A."/>
            <person name="Moreno L."/>
            <person name="de Vries M."/>
            <person name="Munoz J.F."/>
            <person name="Stielow J.B."/>
        </authorList>
    </citation>
    <scope>NUCLEOTIDE SEQUENCE [LARGE SCALE GENOMIC DNA]</scope>
    <source>
        <strain evidence="2 3">CBS 136260</strain>
    </source>
</reference>
<feature type="domain" description="Cyclic nucleotide-binding" evidence="1">
    <location>
        <begin position="99"/>
        <end position="179"/>
    </location>
</feature>
<comment type="caution">
    <text evidence="2">The sequence shown here is derived from an EMBL/GenBank/DDBJ whole genome shotgun (WGS) entry which is preliminary data.</text>
</comment>
<protein>
    <recommendedName>
        <fullName evidence="1">Cyclic nucleotide-binding domain-containing protein</fullName>
    </recommendedName>
</protein>
<dbReference type="SUPFAM" id="SSF51206">
    <property type="entry name" value="cAMP-binding domain-like"/>
    <property type="match status" value="1"/>
</dbReference>
<keyword evidence="3" id="KW-1185">Reference proteome</keyword>
<evidence type="ECO:0000259" key="1">
    <source>
        <dbReference type="PROSITE" id="PS50042"/>
    </source>
</evidence>
<dbReference type="InterPro" id="IPR000595">
    <property type="entry name" value="cNMP-bd_dom"/>
</dbReference>
<evidence type="ECO:0000313" key="2">
    <source>
        <dbReference type="EMBL" id="OAX79399.1"/>
    </source>
</evidence>
<dbReference type="PANTHER" id="PTHR43310:SF4">
    <property type="entry name" value="AFR304WP"/>
    <property type="match status" value="1"/>
</dbReference>
<dbReference type="Pfam" id="PF00027">
    <property type="entry name" value="cNMP_binding"/>
    <property type="match status" value="1"/>
</dbReference>
<dbReference type="OrthoDB" id="4203776at2759"/>
<dbReference type="InterPro" id="IPR014710">
    <property type="entry name" value="RmlC-like_jellyroll"/>
</dbReference>
<dbReference type="AlphaFoldDB" id="A0A1B7NRI5"/>
<dbReference type="PANTHER" id="PTHR43310">
    <property type="entry name" value="SULFATE TRANSPORTER YBAR-RELATED"/>
    <property type="match status" value="1"/>
</dbReference>
<proteinExistence type="predicted"/>
<dbReference type="Proteomes" id="UP000091918">
    <property type="component" value="Unassembled WGS sequence"/>
</dbReference>
<dbReference type="Gene3D" id="2.60.120.10">
    <property type="entry name" value="Jelly Rolls"/>
    <property type="match status" value="1"/>
</dbReference>
<dbReference type="SMART" id="SM00100">
    <property type="entry name" value="cNMP"/>
    <property type="match status" value="1"/>
</dbReference>